<dbReference type="RefSeq" id="XP_016764991.1">
    <property type="nucleotide sequence ID" value="XM_016909407.1"/>
</dbReference>
<dbReference type="Gene3D" id="3.90.850.10">
    <property type="entry name" value="Fumarylacetoacetase-like, C-terminal domain"/>
    <property type="match status" value="1"/>
</dbReference>
<evidence type="ECO:0000256" key="1">
    <source>
        <dbReference type="ARBA" id="ARBA00010211"/>
    </source>
</evidence>
<dbReference type="Proteomes" id="UP000016931">
    <property type="component" value="Unassembled WGS sequence"/>
</dbReference>
<dbReference type="AlphaFoldDB" id="N1QI47"/>
<dbReference type="PANTHER" id="PTHR30143">
    <property type="entry name" value="ACID HYDRATASE"/>
    <property type="match status" value="1"/>
</dbReference>
<dbReference type="OMA" id="IRDWSIG"/>
<dbReference type="GO" id="GO:0005737">
    <property type="term" value="C:cytoplasm"/>
    <property type="evidence" value="ECO:0007669"/>
    <property type="project" value="TreeGrafter"/>
</dbReference>
<proteinExistence type="inferred from homology"/>
<dbReference type="InterPro" id="IPR050772">
    <property type="entry name" value="Hydratase-Decarb/MhpD_sf"/>
</dbReference>
<dbReference type="GO" id="GO:0008684">
    <property type="term" value="F:2-oxopent-4-enoate hydratase activity"/>
    <property type="evidence" value="ECO:0007669"/>
    <property type="project" value="TreeGrafter"/>
</dbReference>
<dbReference type="GeneID" id="27906544"/>
<keyword evidence="5" id="KW-1185">Reference proteome</keyword>
<evidence type="ECO:0000259" key="3">
    <source>
        <dbReference type="Pfam" id="PF01557"/>
    </source>
</evidence>
<dbReference type="SUPFAM" id="SSF56529">
    <property type="entry name" value="FAH"/>
    <property type="match status" value="1"/>
</dbReference>
<dbReference type="Pfam" id="PF01557">
    <property type="entry name" value="FAA_hydrolase"/>
    <property type="match status" value="1"/>
</dbReference>
<organism evidence="4 5">
    <name type="scientific">Sphaerulina musiva (strain SO2202)</name>
    <name type="common">Poplar stem canker fungus</name>
    <name type="synonym">Septoria musiva</name>
    <dbReference type="NCBI Taxonomy" id="692275"/>
    <lineage>
        <taxon>Eukaryota</taxon>
        <taxon>Fungi</taxon>
        <taxon>Dikarya</taxon>
        <taxon>Ascomycota</taxon>
        <taxon>Pezizomycotina</taxon>
        <taxon>Dothideomycetes</taxon>
        <taxon>Dothideomycetidae</taxon>
        <taxon>Mycosphaerellales</taxon>
        <taxon>Mycosphaerellaceae</taxon>
        <taxon>Sphaerulina</taxon>
    </lineage>
</organism>
<evidence type="ECO:0000313" key="4">
    <source>
        <dbReference type="EMBL" id="EMF16870.1"/>
    </source>
</evidence>
<dbReference type="EMBL" id="KB456260">
    <property type="protein sequence ID" value="EMF16870.1"/>
    <property type="molecule type" value="Genomic_DNA"/>
</dbReference>
<comment type="similarity">
    <text evidence="1">Belongs to the FAH family.</text>
</comment>
<reference evidence="4 5" key="1">
    <citation type="journal article" date="2012" name="PLoS Pathog.">
        <title>Diverse lifestyles and strategies of plant pathogenesis encoded in the genomes of eighteen Dothideomycetes fungi.</title>
        <authorList>
            <person name="Ohm R.A."/>
            <person name="Feau N."/>
            <person name="Henrissat B."/>
            <person name="Schoch C.L."/>
            <person name="Horwitz B.A."/>
            <person name="Barry K.W."/>
            <person name="Condon B.J."/>
            <person name="Copeland A.C."/>
            <person name="Dhillon B."/>
            <person name="Glaser F."/>
            <person name="Hesse C.N."/>
            <person name="Kosti I."/>
            <person name="LaButti K."/>
            <person name="Lindquist E.A."/>
            <person name="Lucas S."/>
            <person name="Salamov A.A."/>
            <person name="Bradshaw R.E."/>
            <person name="Ciuffetti L."/>
            <person name="Hamelin R.C."/>
            <person name="Kema G.H.J."/>
            <person name="Lawrence C."/>
            <person name="Scott J.A."/>
            <person name="Spatafora J.W."/>
            <person name="Turgeon B.G."/>
            <person name="de Wit P.J.G.M."/>
            <person name="Zhong S."/>
            <person name="Goodwin S.B."/>
            <person name="Grigoriev I.V."/>
        </authorList>
    </citation>
    <scope>NUCLEOTIDE SEQUENCE [LARGE SCALE GENOMIC DNA]</scope>
    <source>
        <strain evidence="4 5">SO2202</strain>
    </source>
</reference>
<keyword evidence="2" id="KW-0456">Lyase</keyword>
<evidence type="ECO:0000256" key="2">
    <source>
        <dbReference type="ARBA" id="ARBA00023239"/>
    </source>
</evidence>
<evidence type="ECO:0000313" key="5">
    <source>
        <dbReference type="Proteomes" id="UP000016931"/>
    </source>
</evidence>
<dbReference type="InterPro" id="IPR036663">
    <property type="entry name" value="Fumarylacetoacetase_C_sf"/>
</dbReference>
<dbReference type="HOGENOM" id="CLU_060136_0_0_1"/>
<dbReference type="eggNOG" id="ENOG502RN76">
    <property type="taxonomic scope" value="Eukaryota"/>
</dbReference>
<feature type="domain" description="Fumarylacetoacetase-like C-terminal" evidence="3">
    <location>
        <begin position="227"/>
        <end position="326"/>
    </location>
</feature>
<dbReference type="PANTHER" id="PTHR30143:SF0">
    <property type="entry name" value="2-KETO-4-PENTENOATE HYDRATASE"/>
    <property type="match status" value="1"/>
</dbReference>
<name>N1QI47_SPHMS</name>
<accession>N1QI47</accession>
<protein>
    <recommendedName>
        <fullName evidence="3">Fumarylacetoacetase-like C-terminal domain-containing protein</fullName>
    </recommendedName>
</protein>
<dbReference type="OrthoDB" id="4391601at2759"/>
<sequence>MATARTSTLPRLVSRWRRSNRTACQKCCYATQANDIEGMLNQKTKWETFPDPIRKLAIFAEHARAHNYQIPLLSKAQQKGPNGSPKSGDFSQDKAYQITAAIRQLREMNGEIFAGRKIGFTNQSIWQDYMVDTPNWGYMYQHTIIDLPEHLPEGRLISADITHLNAMEPRFEPEIVFGLKSVPHSSMDDMELLGCCDWMSHGAEIATSVFPHWKFTAADTTAAFAMHGLLLVGPRRKLEVQADPALLSQLQDFEVELLRNGEKVDEGKGSNVLGSPINALRFLVERLEKDEFNAPLQPGEVVTTGTLTKAFPIKHGELWSTRIHGIDLPGVDVKFKTE</sequence>
<dbReference type="InterPro" id="IPR011234">
    <property type="entry name" value="Fumarylacetoacetase-like_C"/>
</dbReference>
<gene>
    <name evidence="4" type="ORF">SEPMUDRAFT_56662</name>
</gene>